<dbReference type="InterPro" id="IPR000835">
    <property type="entry name" value="HTH_MarR-typ"/>
</dbReference>
<keyword evidence="3" id="KW-0804">Transcription</keyword>
<accession>A0A2S5T716</accession>
<evidence type="ECO:0000313" key="5">
    <source>
        <dbReference type="EMBL" id="PPE70793.1"/>
    </source>
</evidence>
<dbReference type="InterPro" id="IPR036388">
    <property type="entry name" value="WH-like_DNA-bd_sf"/>
</dbReference>
<evidence type="ECO:0000256" key="1">
    <source>
        <dbReference type="ARBA" id="ARBA00023015"/>
    </source>
</evidence>
<dbReference type="OrthoDB" id="9806864at2"/>
<evidence type="ECO:0000256" key="3">
    <source>
        <dbReference type="ARBA" id="ARBA00023163"/>
    </source>
</evidence>
<dbReference type="PRINTS" id="PR00598">
    <property type="entry name" value="HTHMARR"/>
</dbReference>
<dbReference type="EMBL" id="PSNY01000004">
    <property type="protein sequence ID" value="PPE70793.1"/>
    <property type="molecule type" value="Genomic_DNA"/>
</dbReference>
<name>A0A2S5T716_9BURK</name>
<dbReference type="Pfam" id="PF12802">
    <property type="entry name" value="MarR_2"/>
    <property type="match status" value="1"/>
</dbReference>
<dbReference type="PROSITE" id="PS50995">
    <property type="entry name" value="HTH_MARR_2"/>
    <property type="match status" value="1"/>
</dbReference>
<dbReference type="GO" id="GO:0003677">
    <property type="term" value="F:DNA binding"/>
    <property type="evidence" value="ECO:0007669"/>
    <property type="project" value="UniProtKB-KW"/>
</dbReference>
<dbReference type="SUPFAM" id="SSF46785">
    <property type="entry name" value="Winged helix' DNA-binding domain"/>
    <property type="match status" value="1"/>
</dbReference>
<evidence type="ECO:0000259" key="4">
    <source>
        <dbReference type="PROSITE" id="PS50995"/>
    </source>
</evidence>
<feature type="domain" description="HTH marR-type" evidence="4">
    <location>
        <begin position="15"/>
        <end position="152"/>
    </location>
</feature>
<reference evidence="5 6" key="1">
    <citation type="submission" date="2018-02" db="EMBL/GenBank/DDBJ databases">
        <title>Reclassifiation of [Polyangium] brachysporum DSM 7029 as Guopingzhaonella breviflexa gen. nov., sp. nov., a member of the family Comamonadaceae.</title>
        <authorList>
            <person name="Tang B."/>
        </authorList>
    </citation>
    <scope>NUCLEOTIDE SEQUENCE [LARGE SCALE GENOMIC DNA]</scope>
    <source>
        <strain evidence="5 6">DSM 15344</strain>
    </source>
</reference>
<gene>
    <name evidence="5" type="ORF">C1702_04440</name>
</gene>
<protein>
    <submittedName>
        <fullName evidence="5">MarR family transcriptional regulator</fullName>
    </submittedName>
</protein>
<comment type="caution">
    <text evidence="5">The sequence shown here is derived from an EMBL/GenBank/DDBJ whole genome shotgun (WGS) entry which is preliminary data.</text>
</comment>
<dbReference type="Proteomes" id="UP000239406">
    <property type="component" value="Unassembled WGS sequence"/>
</dbReference>
<dbReference type="Gene3D" id="1.10.10.10">
    <property type="entry name" value="Winged helix-like DNA-binding domain superfamily/Winged helix DNA-binding domain"/>
    <property type="match status" value="1"/>
</dbReference>
<organism evidence="5 6">
    <name type="scientific">Caldimonas thermodepolymerans</name>
    <dbReference type="NCBI Taxonomy" id="215580"/>
    <lineage>
        <taxon>Bacteria</taxon>
        <taxon>Pseudomonadati</taxon>
        <taxon>Pseudomonadota</taxon>
        <taxon>Betaproteobacteria</taxon>
        <taxon>Burkholderiales</taxon>
        <taxon>Sphaerotilaceae</taxon>
        <taxon>Caldimonas</taxon>
    </lineage>
</organism>
<evidence type="ECO:0000256" key="2">
    <source>
        <dbReference type="ARBA" id="ARBA00023125"/>
    </source>
</evidence>
<keyword evidence="2" id="KW-0238">DNA-binding</keyword>
<dbReference type="PANTHER" id="PTHR42756:SF1">
    <property type="entry name" value="TRANSCRIPTIONAL REPRESSOR OF EMRAB OPERON"/>
    <property type="match status" value="1"/>
</dbReference>
<dbReference type="PANTHER" id="PTHR42756">
    <property type="entry name" value="TRANSCRIPTIONAL REGULATOR, MARR"/>
    <property type="match status" value="1"/>
</dbReference>
<dbReference type="InterPro" id="IPR036390">
    <property type="entry name" value="WH_DNA-bd_sf"/>
</dbReference>
<dbReference type="SMART" id="SM00347">
    <property type="entry name" value="HTH_MARR"/>
    <property type="match status" value="1"/>
</dbReference>
<proteinExistence type="predicted"/>
<keyword evidence="1" id="KW-0805">Transcription regulation</keyword>
<evidence type="ECO:0000313" key="6">
    <source>
        <dbReference type="Proteomes" id="UP000239406"/>
    </source>
</evidence>
<dbReference type="AlphaFoldDB" id="A0A2S5T716"/>
<dbReference type="GO" id="GO:0003700">
    <property type="term" value="F:DNA-binding transcription factor activity"/>
    <property type="evidence" value="ECO:0007669"/>
    <property type="project" value="InterPro"/>
</dbReference>
<keyword evidence="6" id="KW-1185">Reference proteome</keyword>
<sequence length="156" mass="17582">MPNTKSDSVAHGLDQSSLSHVLGYHLAQADVPIKKVFFKCIGQPLQLRPVEFTILMLLNSNENVTQKQLSQALAVSAPNITILLDRLAERGLVTRVRSETDRRSQHVLLTRKGAILARKAHEVSLTMEHEVLRHLSDGERAILFELLQKVARHRRV</sequence>
<dbReference type="RefSeq" id="WP_104356484.1">
    <property type="nucleotide sequence ID" value="NZ_SLXF01000001.1"/>
</dbReference>